<keyword evidence="9 11" id="KW-0520">NAD</keyword>
<evidence type="ECO:0000256" key="9">
    <source>
        <dbReference type="ARBA" id="ARBA00023027"/>
    </source>
</evidence>
<evidence type="ECO:0000256" key="10">
    <source>
        <dbReference type="ARBA" id="ARBA00048721"/>
    </source>
</evidence>
<evidence type="ECO:0000256" key="8">
    <source>
        <dbReference type="ARBA" id="ARBA00022840"/>
    </source>
</evidence>
<dbReference type="NCBIfam" id="TIGR00482">
    <property type="entry name" value="nicotinate (nicotinamide) nucleotide adenylyltransferase"/>
    <property type="match status" value="1"/>
</dbReference>
<dbReference type="PANTHER" id="PTHR39321:SF3">
    <property type="entry name" value="PHOSPHOPANTETHEINE ADENYLYLTRANSFERASE"/>
    <property type="match status" value="1"/>
</dbReference>
<dbReference type="HAMAP" id="MF_00244">
    <property type="entry name" value="NaMN_adenylyltr"/>
    <property type="match status" value="1"/>
</dbReference>
<evidence type="ECO:0000256" key="3">
    <source>
        <dbReference type="ARBA" id="ARBA00009014"/>
    </source>
</evidence>
<name>A0A497XRN0_9SPHI</name>
<evidence type="ECO:0000256" key="6">
    <source>
        <dbReference type="ARBA" id="ARBA00022695"/>
    </source>
</evidence>
<comment type="similarity">
    <text evidence="3 11">Belongs to the NadD family.</text>
</comment>
<dbReference type="NCBIfam" id="NF000840">
    <property type="entry name" value="PRK00071.1-3"/>
    <property type="match status" value="1"/>
</dbReference>
<dbReference type="CDD" id="cd02165">
    <property type="entry name" value="NMNAT"/>
    <property type="match status" value="1"/>
</dbReference>
<evidence type="ECO:0000313" key="13">
    <source>
        <dbReference type="EMBL" id="RLJ71877.1"/>
    </source>
</evidence>
<evidence type="ECO:0000256" key="7">
    <source>
        <dbReference type="ARBA" id="ARBA00022741"/>
    </source>
</evidence>
<evidence type="ECO:0000256" key="2">
    <source>
        <dbReference type="ARBA" id="ARBA00005019"/>
    </source>
</evidence>
<keyword evidence="8 11" id="KW-0067">ATP-binding</keyword>
<keyword evidence="7 11" id="KW-0547">Nucleotide-binding</keyword>
<dbReference type="EMBL" id="RCCK01000015">
    <property type="protein sequence ID" value="RLJ71877.1"/>
    <property type="molecule type" value="Genomic_DNA"/>
</dbReference>
<dbReference type="Pfam" id="PF01467">
    <property type="entry name" value="CTP_transf_like"/>
    <property type="match status" value="1"/>
</dbReference>
<comment type="function">
    <text evidence="1 11">Catalyzes the reversible adenylation of nicotinate mononucleotide (NaMN) to nicotinic acid adenine dinucleotide (NaAD).</text>
</comment>
<dbReference type="PANTHER" id="PTHR39321">
    <property type="entry name" value="NICOTINATE-NUCLEOTIDE ADENYLYLTRANSFERASE-RELATED"/>
    <property type="match status" value="1"/>
</dbReference>
<dbReference type="InterPro" id="IPR014729">
    <property type="entry name" value="Rossmann-like_a/b/a_fold"/>
</dbReference>
<dbReference type="AlphaFoldDB" id="A0A497XRN0"/>
<dbReference type="Gene3D" id="3.40.50.620">
    <property type="entry name" value="HUPs"/>
    <property type="match status" value="1"/>
</dbReference>
<sequence length="224" mass="26148">MEKRIRVKQSFTGRLLRLPQHSLAMTINNTENYKLKTGLFFGSYNPIHTGHLIIANYMANHTTLDEIWLVVSPHNPLKDKSGLTNMYDRLEMAKLATENAEHIRVSDIEFSLPQPSYTIDTLIYLHEKYPEKEFVLIMGADNLVSFKKWKNYEVLLKNYQIYVYPRPGANVSEWENHPAITFTNTPLMEISSTFIRKAIKEKKNIQFFLPDKVIDFIEGKGMYK</sequence>
<dbReference type="UniPathway" id="UPA00253">
    <property type="reaction ID" value="UER00332"/>
</dbReference>
<evidence type="ECO:0000256" key="5">
    <source>
        <dbReference type="ARBA" id="ARBA00022679"/>
    </source>
</evidence>
<keyword evidence="6 11" id="KW-0548">Nucleotidyltransferase</keyword>
<proteinExistence type="inferred from homology"/>
<organism evidence="13 14">
    <name type="scientific">Pedobacter alluvionis</name>
    <dbReference type="NCBI Taxonomy" id="475253"/>
    <lineage>
        <taxon>Bacteria</taxon>
        <taxon>Pseudomonadati</taxon>
        <taxon>Bacteroidota</taxon>
        <taxon>Sphingobacteriia</taxon>
        <taxon>Sphingobacteriales</taxon>
        <taxon>Sphingobacteriaceae</taxon>
        <taxon>Pedobacter</taxon>
    </lineage>
</organism>
<gene>
    <name evidence="11" type="primary">nadD</name>
    <name evidence="13" type="ORF">BCL90_4697</name>
</gene>
<dbReference type="GO" id="GO:0004515">
    <property type="term" value="F:nicotinate-nucleotide adenylyltransferase activity"/>
    <property type="evidence" value="ECO:0007669"/>
    <property type="project" value="UniProtKB-UniRule"/>
</dbReference>
<dbReference type="EC" id="2.7.7.18" evidence="11"/>
<evidence type="ECO:0000256" key="11">
    <source>
        <dbReference type="HAMAP-Rule" id="MF_00244"/>
    </source>
</evidence>
<dbReference type="GO" id="GO:0005524">
    <property type="term" value="F:ATP binding"/>
    <property type="evidence" value="ECO:0007669"/>
    <property type="project" value="UniProtKB-KW"/>
</dbReference>
<evidence type="ECO:0000313" key="14">
    <source>
        <dbReference type="Proteomes" id="UP000273898"/>
    </source>
</evidence>
<protein>
    <recommendedName>
        <fullName evidence="11">Probable nicotinate-nucleotide adenylyltransferase</fullName>
        <ecNumber evidence="11">2.7.7.18</ecNumber>
    </recommendedName>
    <alternativeName>
        <fullName evidence="11">Deamido-NAD(+) diphosphorylase</fullName>
    </alternativeName>
    <alternativeName>
        <fullName evidence="11">Deamido-NAD(+) pyrophosphorylase</fullName>
    </alternativeName>
    <alternativeName>
        <fullName evidence="11">Nicotinate mononucleotide adenylyltransferase</fullName>
        <shortName evidence="11">NaMN adenylyltransferase</shortName>
    </alternativeName>
</protein>
<reference evidence="13 14" key="1">
    <citation type="submission" date="2018-10" db="EMBL/GenBank/DDBJ databases">
        <title>Genomic Encyclopedia of Archaeal and Bacterial Type Strains, Phase II (KMG-II): from individual species to whole genera.</title>
        <authorList>
            <person name="Goeker M."/>
        </authorList>
    </citation>
    <scope>NUCLEOTIDE SEQUENCE [LARGE SCALE GENOMIC DNA]</scope>
    <source>
        <strain evidence="13 14">DSM 19624</strain>
    </source>
</reference>
<dbReference type="InterPro" id="IPR005248">
    <property type="entry name" value="NadD/NMNAT"/>
</dbReference>
<dbReference type="InterPro" id="IPR004821">
    <property type="entry name" value="Cyt_trans-like"/>
</dbReference>
<evidence type="ECO:0000256" key="4">
    <source>
        <dbReference type="ARBA" id="ARBA00022642"/>
    </source>
</evidence>
<evidence type="ECO:0000256" key="1">
    <source>
        <dbReference type="ARBA" id="ARBA00002324"/>
    </source>
</evidence>
<accession>A0A497XRN0</accession>
<comment type="catalytic activity">
    <reaction evidence="10 11">
        <text>nicotinate beta-D-ribonucleotide + ATP + H(+) = deamido-NAD(+) + diphosphate</text>
        <dbReference type="Rhea" id="RHEA:22860"/>
        <dbReference type="ChEBI" id="CHEBI:15378"/>
        <dbReference type="ChEBI" id="CHEBI:30616"/>
        <dbReference type="ChEBI" id="CHEBI:33019"/>
        <dbReference type="ChEBI" id="CHEBI:57502"/>
        <dbReference type="ChEBI" id="CHEBI:58437"/>
        <dbReference type="EC" id="2.7.7.18"/>
    </reaction>
</comment>
<keyword evidence="4 11" id="KW-0662">Pyridine nucleotide biosynthesis</keyword>
<dbReference type="GO" id="GO:0009435">
    <property type="term" value="P:NAD+ biosynthetic process"/>
    <property type="evidence" value="ECO:0007669"/>
    <property type="project" value="UniProtKB-UniRule"/>
</dbReference>
<comment type="caution">
    <text evidence="13">The sequence shown here is derived from an EMBL/GenBank/DDBJ whole genome shotgun (WGS) entry which is preliminary data.</text>
</comment>
<comment type="pathway">
    <text evidence="2 11">Cofactor biosynthesis; NAD(+) biosynthesis; deamido-NAD(+) from nicotinate D-ribonucleotide: step 1/1.</text>
</comment>
<evidence type="ECO:0000259" key="12">
    <source>
        <dbReference type="Pfam" id="PF01467"/>
    </source>
</evidence>
<dbReference type="Proteomes" id="UP000273898">
    <property type="component" value="Unassembled WGS sequence"/>
</dbReference>
<feature type="domain" description="Cytidyltransferase-like" evidence="12">
    <location>
        <begin position="39"/>
        <end position="197"/>
    </location>
</feature>
<dbReference type="SUPFAM" id="SSF52374">
    <property type="entry name" value="Nucleotidylyl transferase"/>
    <property type="match status" value="1"/>
</dbReference>
<keyword evidence="5 11" id="KW-0808">Transferase</keyword>